<dbReference type="GO" id="GO:0003824">
    <property type="term" value="F:catalytic activity"/>
    <property type="evidence" value="ECO:0007669"/>
    <property type="project" value="InterPro"/>
</dbReference>
<dbReference type="SUPFAM" id="SSF56219">
    <property type="entry name" value="DNase I-like"/>
    <property type="match status" value="1"/>
</dbReference>
<dbReference type="SUPFAM" id="SSF56672">
    <property type="entry name" value="DNA/RNA polymerases"/>
    <property type="match status" value="1"/>
</dbReference>
<evidence type="ECO:0000313" key="2">
    <source>
        <dbReference type="EMBL" id="CAJ1079165.1"/>
    </source>
</evidence>
<dbReference type="InterPro" id="IPR036691">
    <property type="entry name" value="Endo/exonu/phosph_ase_sf"/>
</dbReference>
<dbReference type="Pfam" id="PF14529">
    <property type="entry name" value="Exo_endo_phos_2"/>
    <property type="match status" value="1"/>
</dbReference>
<feature type="domain" description="Reverse transcriptase" evidence="1">
    <location>
        <begin position="421"/>
        <end position="688"/>
    </location>
</feature>
<dbReference type="PANTHER" id="PTHR31635">
    <property type="entry name" value="REVERSE TRANSCRIPTASE DOMAIN-CONTAINING PROTEIN-RELATED"/>
    <property type="match status" value="1"/>
</dbReference>
<organism evidence="2 3">
    <name type="scientific">Xyrichtys novacula</name>
    <name type="common">Pearly razorfish</name>
    <name type="synonym">Hemipteronotus novacula</name>
    <dbReference type="NCBI Taxonomy" id="13765"/>
    <lineage>
        <taxon>Eukaryota</taxon>
        <taxon>Metazoa</taxon>
        <taxon>Chordata</taxon>
        <taxon>Craniata</taxon>
        <taxon>Vertebrata</taxon>
        <taxon>Euteleostomi</taxon>
        <taxon>Actinopterygii</taxon>
        <taxon>Neopterygii</taxon>
        <taxon>Teleostei</taxon>
        <taxon>Neoteleostei</taxon>
        <taxon>Acanthomorphata</taxon>
        <taxon>Eupercaria</taxon>
        <taxon>Labriformes</taxon>
        <taxon>Labridae</taxon>
        <taxon>Xyrichtys</taxon>
    </lineage>
</organism>
<dbReference type="AlphaFoldDB" id="A0AAV1H0X9"/>
<dbReference type="InterPro" id="IPR000477">
    <property type="entry name" value="RT_dom"/>
</dbReference>
<proteinExistence type="predicted"/>
<dbReference type="InterPro" id="IPR005135">
    <property type="entry name" value="Endo/exonuclease/phosphatase"/>
</dbReference>
<accession>A0AAV1H0X9</accession>
<evidence type="ECO:0000259" key="1">
    <source>
        <dbReference type="PROSITE" id="PS50878"/>
    </source>
</evidence>
<dbReference type="PANTHER" id="PTHR31635:SF196">
    <property type="entry name" value="REVERSE TRANSCRIPTASE DOMAIN-CONTAINING PROTEIN-RELATED"/>
    <property type="match status" value="1"/>
</dbReference>
<keyword evidence="3" id="KW-1185">Reference proteome</keyword>
<dbReference type="CDD" id="cd01650">
    <property type="entry name" value="RT_nLTR_like"/>
    <property type="match status" value="1"/>
</dbReference>
<reference evidence="2" key="1">
    <citation type="submission" date="2023-08" db="EMBL/GenBank/DDBJ databases">
        <authorList>
            <person name="Alioto T."/>
            <person name="Alioto T."/>
            <person name="Gomez Garrido J."/>
        </authorList>
    </citation>
    <scope>NUCLEOTIDE SEQUENCE</scope>
</reference>
<gene>
    <name evidence="2" type="ORF">XNOV1_A000585</name>
</gene>
<dbReference type="InterPro" id="IPR043502">
    <property type="entry name" value="DNA/RNA_pol_sf"/>
</dbReference>
<dbReference type="PROSITE" id="PS50878">
    <property type="entry name" value="RT_POL"/>
    <property type="match status" value="1"/>
</dbReference>
<dbReference type="Pfam" id="PF00078">
    <property type="entry name" value="RVT_1"/>
    <property type="match status" value="1"/>
</dbReference>
<dbReference type="Gene3D" id="3.60.10.10">
    <property type="entry name" value="Endonuclease/exonuclease/phosphatase"/>
    <property type="match status" value="1"/>
</dbReference>
<protein>
    <submittedName>
        <fullName evidence="2">Pol-like protein</fullName>
    </submittedName>
</protein>
<name>A0AAV1H0X9_XYRNO</name>
<dbReference type="EMBL" id="OY660881">
    <property type="protein sequence ID" value="CAJ1079165.1"/>
    <property type="molecule type" value="Genomic_DNA"/>
</dbReference>
<dbReference type="Proteomes" id="UP001178508">
    <property type="component" value="Chromosome 18"/>
</dbReference>
<sequence length="782" mass="90843">MINNNLLEHSKEIYKDKRGKILIIDILYRNKTYRIINFHGENNERERLFQLKEIVKWINDNTIIVGDFNIVLNKIDLSSNNIFRNDTSRTQLLKIMQEHNLVDLWRINNTNSTHFSRKQTVLGKLKQSRIDLLLAAKNTIQEINNIQYKPNVWSDHDILQWEQGIDNKTRGAGTWCLNSSILNDKALIYKIKNLLENIKAETVEKENITDSWDDIKNRIKKTCINYSKRKKWFETREEIKLKKFLADETILLNTDIHRSCEQYEIYKEQLRNIEIKKCKGAIIRSKVKYTTEGEKCTSFFLGLEKKKQNKSYINQLTDNKGQTLFETDEILDHTYQFYKQLFSKQKDLKEKEIPEYIKCINKKLERQDKDWCDSEITEEEIKNAIQALNKNKSPGSDGLTAEFYVKFQEELTPLLNKLYRDMLDNKRVPATLTEGIISLIFKKGDNKLIKNYRPISLLNTDYKILTKILANRLKQVSGSIINSTQSYSIPGRDISDSILTIKETIHNMQKDKGFLLSIDLEKAFDRVDHTFLFNILQAFGFGSKFINWIKLLYNNAKSCIKVNGFLTEFFTINRSVRQGCPLSALLYSIVAEPLALHILQDKDIKGIPTGYNRTTKITQYADDINIMVLDSHSIDKVLKHIHDYEKVAGAKMNLEKSEIMFCGSNVDSVNKWNFAEVNKPKRILGVYVGKNENEATRTNWEIVITKTKNILNLWKARGLTLKGRVIVTNALVLSKINHIMGVCELPHWALNSLNSVISSFLWRGKGNLIAHRVLIANKREGV</sequence>
<evidence type="ECO:0000313" key="3">
    <source>
        <dbReference type="Proteomes" id="UP001178508"/>
    </source>
</evidence>